<evidence type="ECO:0000256" key="6">
    <source>
        <dbReference type="ARBA" id="ARBA00022692"/>
    </source>
</evidence>
<organism evidence="14 15">
    <name type="scientific">Paratissierella segnis</name>
    <dbReference type="NCBI Taxonomy" id="2763679"/>
    <lineage>
        <taxon>Bacteria</taxon>
        <taxon>Bacillati</taxon>
        <taxon>Bacillota</taxon>
        <taxon>Tissierellia</taxon>
        <taxon>Tissierellales</taxon>
        <taxon>Tissierellaceae</taxon>
        <taxon>Paratissierella</taxon>
    </lineage>
</organism>
<evidence type="ECO:0000256" key="10">
    <source>
        <dbReference type="PIRNR" id="PIRNR003097"/>
    </source>
</evidence>
<dbReference type="RefSeq" id="WP_262428406.1">
    <property type="nucleotide sequence ID" value="NZ_JACRTG010000004.1"/>
</dbReference>
<keyword evidence="15" id="KW-1185">Reference proteome</keyword>
<dbReference type="InterPro" id="IPR004513">
    <property type="entry name" value="FtsX"/>
</dbReference>
<dbReference type="Proteomes" id="UP000601171">
    <property type="component" value="Unassembled WGS sequence"/>
</dbReference>
<dbReference type="PANTHER" id="PTHR47755">
    <property type="entry name" value="CELL DIVISION PROTEIN FTSX"/>
    <property type="match status" value="1"/>
</dbReference>
<evidence type="ECO:0000256" key="2">
    <source>
        <dbReference type="ARBA" id="ARBA00007379"/>
    </source>
</evidence>
<dbReference type="Pfam" id="PF02687">
    <property type="entry name" value="FtsX"/>
    <property type="match status" value="1"/>
</dbReference>
<keyword evidence="6 11" id="KW-0812">Transmembrane</keyword>
<comment type="subcellular location">
    <subcellularLocation>
        <location evidence="1">Cell membrane</location>
        <topology evidence="1">Multi-pass membrane protein</topology>
    </subcellularLocation>
</comment>
<evidence type="ECO:0000256" key="1">
    <source>
        <dbReference type="ARBA" id="ARBA00004651"/>
    </source>
</evidence>
<evidence type="ECO:0000256" key="3">
    <source>
        <dbReference type="ARBA" id="ARBA00021907"/>
    </source>
</evidence>
<feature type="transmembrane region" description="Helical" evidence="11">
    <location>
        <begin position="27"/>
        <end position="50"/>
    </location>
</feature>
<evidence type="ECO:0000256" key="5">
    <source>
        <dbReference type="ARBA" id="ARBA00022618"/>
    </source>
</evidence>
<name>A0A926IJ17_9FIRM</name>
<keyword evidence="4 10" id="KW-1003">Cell membrane</keyword>
<keyword evidence="5 10" id="KW-0132">Cell division</keyword>
<reference evidence="14" key="1">
    <citation type="submission" date="2020-08" db="EMBL/GenBank/DDBJ databases">
        <title>Genome public.</title>
        <authorList>
            <person name="Liu C."/>
            <person name="Sun Q."/>
        </authorList>
    </citation>
    <scope>NUCLEOTIDE SEQUENCE</scope>
    <source>
        <strain evidence="14">BX21</strain>
    </source>
</reference>
<dbReference type="InterPro" id="IPR058204">
    <property type="entry name" value="FtsX_firmicutes-type"/>
</dbReference>
<proteinExistence type="inferred from homology"/>
<evidence type="ECO:0000256" key="9">
    <source>
        <dbReference type="ARBA" id="ARBA00023306"/>
    </source>
</evidence>
<dbReference type="Gene3D" id="3.30.70.3040">
    <property type="match status" value="1"/>
</dbReference>
<dbReference type="EMBL" id="JACRTG010000004">
    <property type="protein sequence ID" value="MBC8586936.1"/>
    <property type="molecule type" value="Genomic_DNA"/>
</dbReference>
<evidence type="ECO:0000256" key="4">
    <source>
        <dbReference type="ARBA" id="ARBA00022475"/>
    </source>
</evidence>
<dbReference type="GO" id="GO:0051301">
    <property type="term" value="P:cell division"/>
    <property type="evidence" value="ECO:0007669"/>
    <property type="project" value="UniProtKB-KW"/>
</dbReference>
<protein>
    <recommendedName>
        <fullName evidence="3 10">Cell division protein FtsX</fullName>
    </recommendedName>
</protein>
<dbReference type="NCBIfam" id="NF038347">
    <property type="entry name" value="FtsX_Gpos"/>
    <property type="match status" value="1"/>
</dbReference>
<evidence type="ECO:0000256" key="7">
    <source>
        <dbReference type="ARBA" id="ARBA00022989"/>
    </source>
</evidence>
<keyword evidence="9 10" id="KW-0131">Cell cycle</keyword>
<feature type="domain" description="ABC3 transporter permease C-terminal" evidence="12">
    <location>
        <begin position="178"/>
        <end position="300"/>
    </location>
</feature>
<dbReference type="Pfam" id="PF18075">
    <property type="entry name" value="FtsX_ECD"/>
    <property type="match status" value="1"/>
</dbReference>
<dbReference type="InterPro" id="IPR040690">
    <property type="entry name" value="FtsX_ECD"/>
</dbReference>
<keyword evidence="8 10" id="KW-0472">Membrane</keyword>
<sequence>MSLKFRIFKNITKQGFQSMWRNRGMGLASVSSITAVLMILGVILILILSINNIMLDTKTKFDEVQVFLADEAKEEDVNNIADVLKNSEGVVSVTYESKKQALEILRKDWDEDAYLLEGLEDDNPLPNSYIIKLKDIKYAKSIVDKVSGLAGVENITYYQEIIDKLMVLANYIRFGGLAIIGVLVFVSVFIISNTIKLTVTSRKREINIMKYVGATNNYIRGPFIIEGILLGLCGALISILIVYYGYGYLFDAVNEKLYSMFTFYLIEPKNIFNDIAIMFATLGVGIGALGSIVSLKRFLNV</sequence>
<keyword evidence="7 11" id="KW-1133">Transmembrane helix</keyword>
<evidence type="ECO:0000313" key="14">
    <source>
        <dbReference type="EMBL" id="MBC8586936.1"/>
    </source>
</evidence>
<gene>
    <name evidence="14" type="ORF">H8707_01605</name>
</gene>
<comment type="function">
    <text evidence="10">Part of the ABC transporter FtsEX involved in asymmetric cellular division facilitating the initiation of sporulation.</text>
</comment>
<dbReference type="AlphaFoldDB" id="A0A926IJ17"/>
<dbReference type="InterPro" id="IPR003838">
    <property type="entry name" value="ABC3_permease_C"/>
</dbReference>
<dbReference type="PIRSF" id="PIRSF003097">
    <property type="entry name" value="FtsX"/>
    <property type="match status" value="1"/>
</dbReference>
<evidence type="ECO:0000313" key="15">
    <source>
        <dbReference type="Proteomes" id="UP000601171"/>
    </source>
</evidence>
<evidence type="ECO:0000259" key="12">
    <source>
        <dbReference type="Pfam" id="PF02687"/>
    </source>
</evidence>
<dbReference type="GO" id="GO:0005886">
    <property type="term" value="C:plasma membrane"/>
    <property type="evidence" value="ECO:0007669"/>
    <property type="project" value="UniProtKB-SubCell"/>
</dbReference>
<evidence type="ECO:0000256" key="8">
    <source>
        <dbReference type="ARBA" id="ARBA00023136"/>
    </source>
</evidence>
<feature type="transmembrane region" description="Helical" evidence="11">
    <location>
        <begin position="275"/>
        <end position="295"/>
    </location>
</feature>
<feature type="transmembrane region" description="Helical" evidence="11">
    <location>
        <begin position="223"/>
        <end position="246"/>
    </location>
</feature>
<evidence type="ECO:0000259" key="13">
    <source>
        <dbReference type="Pfam" id="PF18075"/>
    </source>
</evidence>
<feature type="domain" description="FtsX extracellular" evidence="13">
    <location>
        <begin position="63"/>
        <end position="155"/>
    </location>
</feature>
<comment type="caution">
    <text evidence="14">The sequence shown here is derived from an EMBL/GenBank/DDBJ whole genome shotgun (WGS) entry which is preliminary data.</text>
</comment>
<dbReference type="PANTHER" id="PTHR47755:SF1">
    <property type="entry name" value="CELL DIVISION PROTEIN FTSX"/>
    <property type="match status" value="1"/>
</dbReference>
<accession>A0A926IJ17</accession>
<evidence type="ECO:0000256" key="11">
    <source>
        <dbReference type="SAM" id="Phobius"/>
    </source>
</evidence>
<feature type="transmembrane region" description="Helical" evidence="11">
    <location>
        <begin position="174"/>
        <end position="195"/>
    </location>
</feature>
<comment type="similarity">
    <text evidence="2 10">Belongs to the ABC-4 integral membrane protein family. FtsX subfamily.</text>
</comment>